<gene>
    <name evidence="1" type="ORF">NT2_07_01940</name>
</gene>
<evidence type="ECO:0000313" key="2">
    <source>
        <dbReference type="Proteomes" id="UP000016568"/>
    </source>
</evidence>
<evidence type="ECO:0000313" key="1">
    <source>
        <dbReference type="EMBL" id="GAD50194.1"/>
    </source>
</evidence>
<protein>
    <submittedName>
        <fullName evidence="1">Uncharacterized protein</fullName>
    </submittedName>
</protein>
<organism evidence="1 2">
    <name type="scientific">Caenibius tardaugens NBRC 16725</name>
    <dbReference type="NCBI Taxonomy" id="1219035"/>
    <lineage>
        <taxon>Bacteria</taxon>
        <taxon>Pseudomonadati</taxon>
        <taxon>Pseudomonadota</taxon>
        <taxon>Alphaproteobacteria</taxon>
        <taxon>Sphingomonadales</taxon>
        <taxon>Erythrobacteraceae</taxon>
        <taxon>Caenibius</taxon>
    </lineage>
</organism>
<proteinExistence type="predicted"/>
<dbReference type="EMBL" id="BASZ01000007">
    <property type="protein sequence ID" value="GAD50194.1"/>
    <property type="molecule type" value="Genomic_DNA"/>
</dbReference>
<sequence>MTNKSLPPEFADLAPFLDWALATADERYAYRRNASRAELKAFYDAILPRTEAILALVDQYPLGALPEELHPLYHLVLSLAEVAPHIELYGGAPGVPYAFDETRFVATHGAQDTALGLSPTAA</sequence>
<name>U2ZXS0_9SPHN</name>
<dbReference type="AlphaFoldDB" id="U2ZXS0"/>
<dbReference type="eggNOG" id="ENOG5033MSG">
    <property type="taxonomic scope" value="Bacteria"/>
</dbReference>
<dbReference type="KEGG" id="ntd:EGO55_05795"/>
<accession>U2ZXS0</accession>
<dbReference type="Proteomes" id="UP000016568">
    <property type="component" value="Unassembled WGS sequence"/>
</dbReference>
<reference evidence="1 2" key="1">
    <citation type="submission" date="2013-09" db="EMBL/GenBank/DDBJ databases">
        <title>Whole genome shotgun sequence of Novosphingobium tardaugens NBRC 16725.</title>
        <authorList>
            <person name="Isaki S."/>
            <person name="Hosoyama A."/>
            <person name="Tsuchikane K."/>
            <person name="Katsumata H."/>
            <person name="Ando Y."/>
            <person name="Yamazaki S."/>
            <person name="Fujita N."/>
        </authorList>
    </citation>
    <scope>NUCLEOTIDE SEQUENCE [LARGE SCALE GENOMIC DNA]</scope>
    <source>
        <strain evidence="1 2">NBRC 16725</strain>
    </source>
</reference>
<dbReference type="RefSeq" id="WP_021691012.1">
    <property type="nucleotide sequence ID" value="NZ_BASZ01000007.1"/>
</dbReference>
<dbReference type="OrthoDB" id="7474368at2"/>
<comment type="caution">
    <text evidence="1">The sequence shown here is derived from an EMBL/GenBank/DDBJ whole genome shotgun (WGS) entry which is preliminary data.</text>
</comment>
<keyword evidence="2" id="KW-1185">Reference proteome</keyword>